<dbReference type="AlphaFoldDB" id="A0A5B7DRL0"/>
<feature type="region of interest" description="Disordered" evidence="1">
    <location>
        <begin position="1"/>
        <end position="25"/>
    </location>
</feature>
<proteinExistence type="predicted"/>
<evidence type="ECO:0000313" key="2">
    <source>
        <dbReference type="EMBL" id="MPC24241.1"/>
    </source>
</evidence>
<sequence length="167" mass="18063">MVTRATTTTTITSTTTTTTAQRPPHFTLSSGRLIESHAAGTNVMLVKSVASGVAVTAVNCDEPASGREQTHAPSDHGGADLPPREKINCGILYLLSRQTGLTHPLFVHFGHQDSQRPGAENQIARCIHTHISERSGATTQITIRLLLANLRCRDPVPGILYDYPRMK</sequence>
<comment type="caution">
    <text evidence="2">The sequence shown here is derived from an EMBL/GenBank/DDBJ whole genome shotgun (WGS) entry which is preliminary data.</text>
</comment>
<reference evidence="2 3" key="1">
    <citation type="submission" date="2019-05" db="EMBL/GenBank/DDBJ databases">
        <title>Another draft genome of Portunus trituberculatus and its Hox gene families provides insights of decapod evolution.</title>
        <authorList>
            <person name="Jeong J.-H."/>
            <person name="Song I."/>
            <person name="Kim S."/>
            <person name="Choi T."/>
            <person name="Kim D."/>
            <person name="Ryu S."/>
            <person name="Kim W."/>
        </authorList>
    </citation>
    <scope>NUCLEOTIDE SEQUENCE [LARGE SCALE GENOMIC DNA]</scope>
    <source>
        <tissue evidence="2">Muscle</tissue>
    </source>
</reference>
<feature type="compositionally biased region" description="Low complexity" evidence="1">
    <location>
        <begin position="1"/>
        <end position="19"/>
    </location>
</feature>
<feature type="region of interest" description="Disordered" evidence="1">
    <location>
        <begin position="62"/>
        <end position="83"/>
    </location>
</feature>
<organism evidence="2 3">
    <name type="scientific">Portunus trituberculatus</name>
    <name type="common">Swimming crab</name>
    <name type="synonym">Neptunus trituberculatus</name>
    <dbReference type="NCBI Taxonomy" id="210409"/>
    <lineage>
        <taxon>Eukaryota</taxon>
        <taxon>Metazoa</taxon>
        <taxon>Ecdysozoa</taxon>
        <taxon>Arthropoda</taxon>
        <taxon>Crustacea</taxon>
        <taxon>Multicrustacea</taxon>
        <taxon>Malacostraca</taxon>
        <taxon>Eumalacostraca</taxon>
        <taxon>Eucarida</taxon>
        <taxon>Decapoda</taxon>
        <taxon>Pleocyemata</taxon>
        <taxon>Brachyura</taxon>
        <taxon>Eubrachyura</taxon>
        <taxon>Portunoidea</taxon>
        <taxon>Portunidae</taxon>
        <taxon>Portuninae</taxon>
        <taxon>Portunus</taxon>
    </lineage>
</organism>
<evidence type="ECO:0000256" key="1">
    <source>
        <dbReference type="SAM" id="MobiDB-lite"/>
    </source>
</evidence>
<accession>A0A5B7DRL0</accession>
<feature type="compositionally biased region" description="Basic and acidic residues" evidence="1">
    <location>
        <begin position="64"/>
        <end position="83"/>
    </location>
</feature>
<gene>
    <name evidence="2" type="ORF">E2C01_017319</name>
</gene>
<dbReference type="Proteomes" id="UP000324222">
    <property type="component" value="Unassembled WGS sequence"/>
</dbReference>
<name>A0A5B7DRL0_PORTR</name>
<evidence type="ECO:0000313" key="3">
    <source>
        <dbReference type="Proteomes" id="UP000324222"/>
    </source>
</evidence>
<protein>
    <submittedName>
        <fullName evidence="2">Uncharacterized protein</fullName>
    </submittedName>
</protein>
<dbReference type="EMBL" id="VSRR010001304">
    <property type="protein sequence ID" value="MPC24241.1"/>
    <property type="molecule type" value="Genomic_DNA"/>
</dbReference>
<keyword evidence="3" id="KW-1185">Reference proteome</keyword>